<dbReference type="OrthoDB" id="9798846at2"/>
<dbReference type="Gene3D" id="3.55.50.30">
    <property type="match status" value="1"/>
</dbReference>
<feature type="domain" description="FecR N-terminal" evidence="2">
    <location>
        <begin position="12"/>
        <end position="53"/>
    </location>
</feature>
<dbReference type="Pfam" id="PF04773">
    <property type="entry name" value="FecR"/>
    <property type="match status" value="1"/>
</dbReference>
<name>A0A345ZRY9_9HYPH</name>
<protein>
    <submittedName>
        <fullName evidence="3">FecR family protein</fullName>
    </submittedName>
</protein>
<dbReference type="Proteomes" id="UP000254889">
    <property type="component" value="Chromosome"/>
</dbReference>
<sequence>MTQDVDDPVITEALNWFVRLRDAKLSESDRRAFEAWLAKDEAHDAALRHAEALWKRFDIAQPEFDKLRHPSSLSRRNLLLGSLAIAAGSAGFYAVYGPDVFVDHRTAIGERRTISLADQSTVELGSNSALSLAFTAERREVVLHRGEGFFDVAPDGQRPFIVLAAGGSTKALGTRFDIKYVDNVVNVAVIEHAVTVEAASSPILMIDKGWQVCYDKARLSKPSPANLESVEAWRRDRLVFDDVPLRRVLAELDRYRRGRIVLLDNQVGKIAVTAIFDTKQVDAALRTIADTLPVRIFHATDYLTLVSAAG</sequence>
<dbReference type="GO" id="GO:0016989">
    <property type="term" value="F:sigma factor antagonist activity"/>
    <property type="evidence" value="ECO:0007669"/>
    <property type="project" value="TreeGrafter"/>
</dbReference>
<dbReference type="PANTHER" id="PTHR30273">
    <property type="entry name" value="PERIPLASMIC SIGNAL SENSOR AND SIGMA FACTOR ACTIVATOR FECR-RELATED"/>
    <property type="match status" value="1"/>
</dbReference>
<evidence type="ECO:0000259" key="1">
    <source>
        <dbReference type="Pfam" id="PF04773"/>
    </source>
</evidence>
<evidence type="ECO:0000313" key="4">
    <source>
        <dbReference type="Proteomes" id="UP000254889"/>
    </source>
</evidence>
<gene>
    <name evidence="3" type="ORF">DW352_03620</name>
</gene>
<dbReference type="Pfam" id="PF16220">
    <property type="entry name" value="DUF4880"/>
    <property type="match status" value="1"/>
</dbReference>
<reference evidence="3 4" key="1">
    <citation type="submission" date="2018-07" db="EMBL/GenBank/DDBJ databases">
        <authorList>
            <person name="Quirk P.G."/>
            <person name="Krulwich T.A."/>
        </authorList>
    </citation>
    <scope>NUCLEOTIDE SEQUENCE [LARGE SCALE GENOMIC DNA]</scope>
    <source>
        <strain evidence="3 4">CC-BB4</strain>
    </source>
</reference>
<accession>A0A345ZRY9</accession>
<dbReference type="InterPro" id="IPR006860">
    <property type="entry name" value="FecR"/>
</dbReference>
<dbReference type="Gene3D" id="2.60.120.1440">
    <property type="match status" value="1"/>
</dbReference>
<dbReference type="EMBL" id="CP031417">
    <property type="protein sequence ID" value="AXK79686.1"/>
    <property type="molecule type" value="Genomic_DNA"/>
</dbReference>
<dbReference type="InterPro" id="IPR032623">
    <property type="entry name" value="FecR_N"/>
</dbReference>
<dbReference type="InterPro" id="IPR012373">
    <property type="entry name" value="Ferrdict_sens_TM"/>
</dbReference>
<keyword evidence="4" id="KW-1185">Reference proteome</keyword>
<dbReference type="PANTHER" id="PTHR30273:SF2">
    <property type="entry name" value="PROTEIN FECR"/>
    <property type="match status" value="1"/>
</dbReference>
<evidence type="ECO:0000313" key="3">
    <source>
        <dbReference type="EMBL" id="AXK79686.1"/>
    </source>
</evidence>
<organism evidence="3 4">
    <name type="scientific">Pseudolabrys taiwanensis</name>
    <dbReference type="NCBI Taxonomy" id="331696"/>
    <lineage>
        <taxon>Bacteria</taxon>
        <taxon>Pseudomonadati</taxon>
        <taxon>Pseudomonadota</taxon>
        <taxon>Alphaproteobacteria</taxon>
        <taxon>Hyphomicrobiales</taxon>
        <taxon>Xanthobacteraceae</taxon>
        <taxon>Pseudolabrys</taxon>
    </lineage>
</organism>
<proteinExistence type="predicted"/>
<dbReference type="AlphaFoldDB" id="A0A345ZRY9"/>
<feature type="domain" description="FecR protein" evidence="1">
    <location>
        <begin position="104"/>
        <end position="194"/>
    </location>
</feature>
<dbReference type="PIRSF" id="PIRSF018266">
    <property type="entry name" value="FecR"/>
    <property type="match status" value="1"/>
</dbReference>
<dbReference type="RefSeq" id="WP_115688622.1">
    <property type="nucleotide sequence ID" value="NZ_CP031417.1"/>
</dbReference>
<dbReference type="KEGG" id="ptaw:DW352_03620"/>
<evidence type="ECO:0000259" key="2">
    <source>
        <dbReference type="Pfam" id="PF16220"/>
    </source>
</evidence>